<organism evidence="4 5">
    <name type="scientific">Candidatus Roizmanbacteria bacterium RIFOXYA1_FULL_41_12</name>
    <dbReference type="NCBI Taxonomy" id="1802082"/>
    <lineage>
        <taxon>Bacteria</taxon>
        <taxon>Candidatus Roizmaniibacteriota</taxon>
    </lineage>
</organism>
<dbReference type="Gene3D" id="3.40.630.30">
    <property type="match status" value="1"/>
</dbReference>
<dbReference type="Pfam" id="PF00583">
    <property type="entry name" value="Acetyltransf_1"/>
    <property type="match status" value="1"/>
</dbReference>
<evidence type="ECO:0000313" key="4">
    <source>
        <dbReference type="EMBL" id="OGK66634.1"/>
    </source>
</evidence>
<feature type="domain" description="N-acetyltransferase" evidence="3">
    <location>
        <begin position="1"/>
        <end position="154"/>
    </location>
</feature>
<name>A0A1F7KFJ1_9BACT</name>
<evidence type="ECO:0000256" key="1">
    <source>
        <dbReference type="ARBA" id="ARBA00022679"/>
    </source>
</evidence>
<evidence type="ECO:0000256" key="2">
    <source>
        <dbReference type="ARBA" id="ARBA00023315"/>
    </source>
</evidence>
<dbReference type="CDD" id="cd04301">
    <property type="entry name" value="NAT_SF"/>
    <property type="match status" value="1"/>
</dbReference>
<dbReference type="Proteomes" id="UP000178450">
    <property type="component" value="Unassembled WGS sequence"/>
</dbReference>
<dbReference type="AlphaFoldDB" id="A0A1F7KFJ1"/>
<comment type="caution">
    <text evidence="4">The sequence shown here is derived from an EMBL/GenBank/DDBJ whole genome shotgun (WGS) entry which is preliminary data.</text>
</comment>
<dbReference type="PANTHER" id="PTHR43877">
    <property type="entry name" value="AMINOALKYLPHOSPHONATE N-ACETYLTRANSFERASE-RELATED-RELATED"/>
    <property type="match status" value="1"/>
</dbReference>
<keyword evidence="2" id="KW-0012">Acyltransferase</keyword>
<dbReference type="EMBL" id="MGBG01000005">
    <property type="protein sequence ID" value="OGK66634.1"/>
    <property type="molecule type" value="Genomic_DNA"/>
</dbReference>
<sequence length="154" mass="17701">MEIRAAKLEDREEVLKTVDEFNDFANSQGNNRNKPSSFSQKYSIGLYNEIVSSNRSKLFIAFNQDQVVGYLEIHQVPRLRKAKYYGEIEGMFVKKAYQGTGIATQLMEAARSWAKTEGLDCIRLYSGHGLDRAHAFYEKMGFIHAGKTYRLIKF</sequence>
<dbReference type="InterPro" id="IPR050832">
    <property type="entry name" value="Bact_Acetyltransf"/>
</dbReference>
<keyword evidence="1" id="KW-0808">Transferase</keyword>
<accession>A0A1F7KFJ1</accession>
<protein>
    <recommendedName>
        <fullName evidence="3">N-acetyltransferase domain-containing protein</fullName>
    </recommendedName>
</protein>
<evidence type="ECO:0000259" key="3">
    <source>
        <dbReference type="PROSITE" id="PS51186"/>
    </source>
</evidence>
<dbReference type="PANTHER" id="PTHR43877:SF2">
    <property type="entry name" value="AMINOALKYLPHOSPHONATE N-ACETYLTRANSFERASE-RELATED"/>
    <property type="match status" value="1"/>
</dbReference>
<proteinExistence type="predicted"/>
<dbReference type="InterPro" id="IPR000182">
    <property type="entry name" value="GNAT_dom"/>
</dbReference>
<dbReference type="PROSITE" id="PS51186">
    <property type="entry name" value="GNAT"/>
    <property type="match status" value="1"/>
</dbReference>
<evidence type="ECO:0000313" key="5">
    <source>
        <dbReference type="Proteomes" id="UP000178450"/>
    </source>
</evidence>
<dbReference type="GO" id="GO:0016747">
    <property type="term" value="F:acyltransferase activity, transferring groups other than amino-acyl groups"/>
    <property type="evidence" value="ECO:0007669"/>
    <property type="project" value="InterPro"/>
</dbReference>
<dbReference type="SUPFAM" id="SSF55729">
    <property type="entry name" value="Acyl-CoA N-acyltransferases (Nat)"/>
    <property type="match status" value="1"/>
</dbReference>
<gene>
    <name evidence="4" type="ORF">A2209_00070</name>
</gene>
<dbReference type="InterPro" id="IPR016181">
    <property type="entry name" value="Acyl_CoA_acyltransferase"/>
</dbReference>
<reference evidence="4 5" key="1">
    <citation type="journal article" date="2016" name="Nat. Commun.">
        <title>Thousands of microbial genomes shed light on interconnected biogeochemical processes in an aquifer system.</title>
        <authorList>
            <person name="Anantharaman K."/>
            <person name="Brown C.T."/>
            <person name="Hug L.A."/>
            <person name="Sharon I."/>
            <person name="Castelle C.J."/>
            <person name="Probst A.J."/>
            <person name="Thomas B.C."/>
            <person name="Singh A."/>
            <person name="Wilkins M.J."/>
            <person name="Karaoz U."/>
            <person name="Brodie E.L."/>
            <person name="Williams K.H."/>
            <person name="Hubbard S.S."/>
            <person name="Banfield J.F."/>
        </authorList>
    </citation>
    <scope>NUCLEOTIDE SEQUENCE [LARGE SCALE GENOMIC DNA]</scope>
</reference>